<feature type="region of interest" description="Disordered" evidence="6">
    <location>
        <begin position="348"/>
        <end position="372"/>
    </location>
</feature>
<keyword evidence="3" id="KW-0805">Transcription regulation</keyword>
<dbReference type="EMBL" id="CABFOC020000074">
    <property type="protein sequence ID" value="CAH0057197.1"/>
    <property type="molecule type" value="Genomic_DNA"/>
</dbReference>
<keyword evidence="4" id="KW-0804">Transcription</keyword>
<dbReference type="GO" id="GO:0000981">
    <property type="term" value="F:DNA-binding transcription factor activity, RNA polymerase II-specific"/>
    <property type="evidence" value="ECO:0007669"/>
    <property type="project" value="InterPro"/>
</dbReference>
<evidence type="ECO:0000313" key="8">
    <source>
        <dbReference type="EMBL" id="CAH0057197.1"/>
    </source>
</evidence>
<dbReference type="CDD" id="cd12148">
    <property type="entry name" value="fungal_TF_MHR"/>
    <property type="match status" value="1"/>
</dbReference>
<keyword evidence="2" id="KW-0479">Metal-binding</keyword>
<comment type="caution">
    <text evidence="8">The sequence shown here is derived from an EMBL/GenBank/DDBJ whole genome shotgun (WGS) entry which is preliminary data.</text>
</comment>
<name>A0A9N9ZIL8_9HYPO</name>
<keyword evidence="9" id="KW-1185">Reference proteome</keyword>
<organism evidence="8 9">
    <name type="scientific">Clonostachys solani</name>
    <dbReference type="NCBI Taxonomy" id="160281"/>
    <lineage>
        <taxon>Eukaryota</taxon>
        <taxon>Fungi</taxon>
        <taxon>Dikarya</taxon>
        <taxon>Ascomycota</taxon>
        <taxon>Pezizomycotina</taxon>
        <taxon>Sordariomycetes</taxon>
        <taxon>Hypocreomycetidae</taxon>
        <taxon>Hypocreales</taxon>
        <taxon>Bionectriaceae</taxon>
        <taxon>Clonostachys</taxon>
    </lineage>
</organism>
<dbReference type="GO" id="GO:0003677">
    <property type="term" value="F:DNA binding"/>
    <property type="evidence" value="ECO:0007669"/>
    <property type="project" value="InterPro"/>
</dbReference>
<evidence type="ECO:0000256" key="6">
    <source>
        <dbReference type="SAM" id="MobiDB-lite"/>
    </source>
</evidence>
<proteinExistence type="predicted"/>
<dbReference type="InterPro" id="IPR050815">
    <property type="entry name" value="TF_fung"/>
</dbReference>
<dbReference type="PANTHER" id="PTHR47338">
    <property type="entry name" value="ZN(II)2CYS6 TRANSCRIPTION FACTOR (EUROFUNG)-RELATED"/>
    <property type="match status" value="1"/>
</dbReference>
<evidence type="ECO:0000256" key="3">
    <source>
        <dbReference type="ARBA" id="ARBA00023015"/>
    </source>
</evidence>
<dbReference type="InterPro" id="IPR007219">
    <property type="entry name" value="XnlR_reg_dom"/>
</dbReference>
<feature type="domain" description="Xylanolytic transcriptional activator regulatory" evidence="7">
    <location>
        <begin position="7"/>
        <end position="82"/>
    </location>
</feature>
<dbReference type="AlphaFoldDB" id="A0A9N9ZIL8"/>
<gene>
    <name evidence="8" type="ORF">CSOL1703_00006970</name>
</gene>
<dbReference type="GO" id="GO:0008270">
    <property type="term" value="F:zinc ion binding"/>
    <property type="evidence" value="ECO:0007669"/>
    <property type="project" value="InterPro"/>
</dbReference>
<evidence type="ECO:0000313" key="9">
    <source>
        <dbReference type="Proteomes" id="UP000775872"/>
    </source>
</evidence>
<reference evidence="8 9" key="2">
    <citation type="submission" date="2021-10" db="EMBL/GenBank/DDBJ databases">
        <authorList>
            <person name="Piombo E."/>
        </authorList>
    </citation>
    <scope>NUCLEOTIDE SEQUENCE [LARGE SCALE GENOMIC DNA]</scope>
</reference>
<dbReference type="GO" id="GO:0005634">
    <property type="term" value="C:nucleus"/>
    <property type="evidence" value="ECO:0007669"/>
    <property type="project" value="UniProtKB-SubCell"/>
</dbReference>
<dbReference type="Proteomes" id="UP000775872">
    <property type="component" value="Unassembled WGS sequence"/>
</dbReference>
<dbReference type="GO" id="GO:0006351">
    <property type="term" value="P:DNA-templated transcription"/>
    <property type="evidence" value="ECO:0007669"/>
    <property type="project" value="InterPro"/>
</dbReference>
<accession>A0A9N9ZIL8</accession>
<protein>
    <recommendedName>
        <fullName evidence="7">Xylanolytic transcriptional activator regulatory domain-containing protein</fullName>
    </recommendedName>
</protein>
<keyword evidence="5" id="KW-0539">Nucleus</keyword>
<evidence type="ECO:0000256" key="1">
    <source>
        <dbReference type="ARBA" id="ARBA00004123"/>
    </source>
</evidence>
<evidence type="ECO:0000256" key="2">
    <source>
        <dbReference type="ARBA" id="ARBA00022723"/>
    </source>
</evidence>
<evidence type="ECO:0000259" key="7">
    <source>
        <dbReference type="Pfam" id="PF04082"/>
    </source>
</evidence>
<comment type="subcellular location">
    <subcellularLocation>
        <location evidence="1">Nucleus</location>
    </subcellularLocation>
</comment>
<dbReference type="OrthoDB" id="5098648at2759"/>
<dbReference type="Pfam" id="PF04082">
    <property type="entry name" value="Fungal_trans"/>
    <property type="match status" value="1"/>
</dbReference>
<evidence type="ECO:0000256" key="5">
    <source>
        <dbReference type="ARBA" id="ARBA00023242"/>
    </source>
</evidence>
<reference evidence="9" key="1">
    <citation type="submission" date="2019-06" db="EMBL/GenBank/DDBJ databases">
        <authorList>
            <person name="Broberg M."/>
        </authorList>
    </citation>
    <scope>NUCLEOTIDE SEQUENCE [LARGE SCALE GENOMIC DNA]</scope>
</reference>
<dbReference type="PANTHER" id="PTHR47338:SF27">
    <property type="entry name" value="ZN(II)2CYS6 TRANSCRIPTION FACTOR (EUROFUNG)"/>
    <property type="match status" value="1"/>
</dbReference>
<sequence length="403" mass="45904">MELSSVGTFRLDVLRSLCILALLHILDGNFAQAWMTIGAAARLQSLRLLYVGNDDTPEDNDNNNSRCYWSIFILEKTFSSGFCLLAHHTRVPTYPPSPDAPLASRPDALDQRHEDIGINACCLQALSIWGDIIFYLEEIRRGKMEQPWMPSSEHSQLTMKLHELELNLAHQHLLRKVQFQDRQPAELCQEQEYWTPWVLMQFISHAGHAALHNPFIQLVALRKSKSLTQPLSFLQRSVDQSLFHSACRAIGGSNGYHTIPWLFQFARDESISSKAKADYREYHKALGSLSEKWPRLARKIKHHILRCLQSFTHPGDGTTVKLPPHLVWELLSGDEALQIITSYVHPSHGDIGETSSQSTRREDDPTSPVEWLNDPVMDQLLSDFALQDFSWLPFCSPEEAQTS</sequence>
<evidence type="ECO:0000256" key="4">
    <source>
        <dbReference type="ARBA" id="ARBA00023163"/>
    </source>
</evidence>